<dbReference type="PANTHER" id="PTHR47093:SF1">
    <property type="entry name" value="PROTEIN JSN1-RELATED"/>
    <property type="match status" value="1"/>
</dbReference>
<dbReference type="InterPro" id="IPR033133">
    <property type="entry name" value="PUM-HD"/>
</dbReference>
<dbReference type="CDD" id="cd00590">
    <property type="entry name" value="RRM_SF"/>
    <property type="match status" value="2"/>
</dbReference>
<feature type="compositionally biased region" description="Low complexity" evidence="4">
    <location>
        <begin position="24"/>
        <end position="42"/>
    </location>
</feature>
<accession>A0A1R1XGA2</accession>
<dbReference type="InterPro" id="IPR000504">
    <property type="entry name" value="RRM_dom"/>
</dbReference>
<dbReference type="AlphaFoldDB" id="A0A1R1XGA2"/>
<dbReference type="PANTHER" id="PTHR47093">
    <property type="entry name" value="PROTEIN JSN1-RELATED"/>
    <property type="match status" value="1"/>
</dbReference>
<dbReference type="PROSITE" id="PS50303">
    <property type="entry name" value="PUM_HD"/>
    <property type="match status" value="1"/>
</dbReference>
<dbReference type="SMART" id="SM00025">
    <property type="entry name" value="Pumilio"/>
    <property type="match status" value="6"/>
</dbReference>
<evidence type="ECO:0000256" key="1">
    <source>
        <dbReference type="ARBA" id="ARBA00022737"/>
    </source>
</evidence>
<dbReference type="SMART" id="SM00360">
    <property type="entry name" value="RRM"/>
    <property type="match status" value="2"/>
</dbReference>
<reference evidence="8" key="1">
    <citation type="submission" date="2017-01" db="EMBL/GenBank/DDBJ databases">
        <authorList>
            <person name="Wang Y."/>
            <person name="White M."/>
            <person name="Kvist S."/>
            <person name="Moncalvo J.-M."/>
        </authorList>
    </citation>
    <scope>NUCLEOTIDE SEQUENCE [LARGE SCALE GENOMIC DNA]</scope>
    <source>
        <strain evidence="8">ID-206-W2</strain>
    </source>
</reference>
<dbReference type="PROSITE" id="PS50102">
    <property type="entry name" value="RRM"/>
    <property type="match status" value="2"/>
</dbReference>
<evidence type="ECO:0000259" key="6">
    <source>
        <dbReference type="PROSITE" id="PS50303"/>
    </source>
</evidence>
<dbReference type="GO" id="GO:0003723">
    <property type="term" value="F:RNA binding"/>
    <property type="evidence" value="ECO:0007669"/>
    <property type="project" value="UniProtKB-UniRule"/>
</dbReference>
<feature type="region of interest" description="Disordered" evidence="4">
    <location>
        <begin position="1"/>
        <end position="60"/>
    </location>
</feature>
<evidence type="ECO:0000259" key="5">
    <source>
        <dbReference type="PROSITE" id="PS50102"/>
    </source>
</evidence>
<feature type="compositionally biased region" description="Polar residues" evidence="4">
    <location>
        <begin position="43"/>
        <end position="60"/>
    </location>
</feature>
<dbReference type="InterPro" id="IPR011989">
    <property type="entry name" value="ARM-like"/>
</dbReference>
<gene>
    <name evidence="7" type="ORF">AYI69_g8914</name>
</gene>
<feature type="compositionally biased region" description="Polar residues" evidence="4">
    <location>
        <begin position="10"/>
        <end position="21"/>
    </location>
</feature>
<evidence type="ECO:0000313" key="8">
    <source>
        <dbReference type="Proteomes" id="UP000187429"/>
    </source>
</evidence>
<feature type="region of interest" description="Disordered" evidence="4">
    <location>
        <begin position="1127"/>
        <end position="1181"/>
    </location>
</feature>
<keyword evidence="2" id="KW-0694">RNA-binding</keyword>
<evidence type="ECO:0000256" key="3">
    <source>
        <dbReference type="PROSITE-ProRule" id="PRU00317"/>
    </source>
</evidence>
<dbReference type="InterPro" id="IPR001313">
    <property type="entry name" value="Pumilio_RNA-bd_rpt"/>
</dbReference>
<proteinExistence type="predicted"/>
<dbReference type="Pfam" id="PF00806">
    <property type="entry name" value="PUF"/>
    <property type="match status" value="3"/>
</dbReference>
<dbReference type="InterPro" id="IPR035979">
    <property type="entry name" value="RBD_domain_sf"/>
</dbReference>
<evidence type="ECO:0000313" key="7">
    <source>
        <dbReference type="EMBL" id="OMJ13665.1"/>
    </source>
</evidence>
<dbReference type="InterPro" id="IPR012677">
    <property type="entry name" value="Nucleotide-bd_a/b_plait_sf"/>
</dbReference>
<feature type="domain" description="RRM" evidence="5">
    <location>
        <begin position="556"/>
        <end position="628"/>
    </location>
</feature>
<comment type="caution">
    <text evidence="7">The sequence shown here is derived from an EMBL/GenBank/DDBJ whole genome shotgun (WGS) entry which is preliminary data.</text>
</comment>
<dbReference type="InterPro" id="IPR016024">
    <property type="entry name" value="ARM-type_fold"/>
</dbReference>
<feature type="compositionally biased region" description="Low complexity" evidence="4">
    <location>
        <begin position="1138"/>
        <end position="1181"/>
    </location>
</feature>
<dbReference type="Gene3D" id="1.25.10.10">
    <property type="entry name" value="Leucine-rich Repeat Variant"/>
    <property type="match status" value="1"/>
</dbReference>
<dbReference type="PROSITE" id="PS50302">
    <property type="entry name" value="PUM"/>
    <property type="match status" value="3"/>
</dbReference>
<feature type="repeat" description="Pumilio" evidence="3">
    <location>
        <begin position="857"/>
        <end position="892"/>
    </location>
</feature>
<feature type="domain" description="RRM" evidence="5">
    <location>
        <begin position="643"/>
        <end position="715"/>
    </location>
</feature>
<dbReference type="Gene3D" id="3.30.70.330">
    <property type="match status" value="2"/>
</dbReference>
<feature type="region of interest" description="Disordered" evidence="4">
    <location>
        <begin position="362"/>
        <end position="395"/>
    </location>
</feature>
<feature type="domain" description="PUM-HD" evidence="6">
    <location>
        <begin position="757"/>
        <end position="1111"/>
    </location>
</feature>
<feature type="compositionally biased region" description="Polar residues" evidence="4">
    <location>
        <begin position="145"/>
        <end position="179"/>
    </location>
</feature>
<dbReference type="Pfam" id="PF00076">
    <property type="entry name" value="RRM_1"/>
    <property type="match status" value="2"/>
</dbReference>
<keyword evidence="8" id="KW-1185">Reference proteome</keyword>
<feature type="repeat" description="Pumilio" evidence="3">
    <location>
        <begin position="821"/>
        <end position="856"/>
    </location>
</feature>
<dbReference type="OrthoDB" id="2017782at2759"/>
<feature type="region of interest" description="Disordered" evidence="4">
    <location>
        <begin position="124"/>
        <end position="200"/>
    </location>
</feature>
<dbReference type="SUPFAM" id="SSF54928">
    <property type="entry name" value="RNA-binding domain, RBD"/>
    <property type="match status" value="2"/>
</dbReference>
<dbReference type="Proteomes" id="UP000187429">
    <property type="component" value="Unassembled WGS sequence"/>
</dbReference>
<keyword evidence="1" id="KW-0677">Repeat</keyword>
<sequence length="1234" mass="135004">MNSPPKPDSDLSNPETSQTSPLKAPSNSAADQPSSSSLSGISDINTQSSPNQNENLYKVDPSSTSINQFEHLSQNFNQGSIRSVRSVQDDAFTRHSRARSYGSSLLDCLNDRAYNYNSLYPFPPQTINSSSQQPNPSASNQDSSVNRISDDLSTNGLNEHIANNSHDFNNSTTKISNESIFGMPPGLETPPPGLSDAFSTQKSFTNSLGLPNDISNSSSGLLRGPLSNSYYKAPFARRHGASASMSVSRAKAALYGSKLSSDLFSDSNLNSQNAWPSDYQTPIKSSLSTQDTSRVFYSRDGDLIPPVPPLPDLSTLNIQSPSNNETTQGSLISRGVSVPDTWEANKPVENSLHGYTFGSTLNGTNSVNNNNLNPSVNPSPSENQKLPDEPRTHYRSRTLGNSLETISSGLLNTNYQSNNDLISYINRMGQIDPNNFPVPQSDYNPNDYILYSDYDEKIDNNFIAQPNGRHMRQASMGFLGLGRRIGMDKIAPSYSMTNLNGIPRNEDDFHLSNFTSIGRAGTSSLLHGIRSGGSHHVSSLSVSGSIGVPYESSPTRSLWVGNLDLSITPRELIEVFGKFGRVESLRTLPDKECAFINFMRLEDAMRAHDEMQGGVIKNSAIRVGYGKGEGYATSDAQAMQPTRALWVGNISPNTTPASLRKLFEAYGVVESARILGQKSCGFVNFEKIEDAVRAKQATNGKELDGMVVRIGYAKVPVRGPEGYSRPRNQVPVAPPLTVSGRIAEANAIVGTSTSGLGSENVLEPGVPVMDESLVAFQFATSIPPLPISNSQLIPGQTRLRELRKRLDSNCPQSEFNSIFEETISSLVDLCTDYVGNMLVQKLAERGSFDQKMKIIKTVAPYIASIGIHKNGTWAIQKIIDCANTKEHQEVIAEATRPYVPQLLLDQLGNYVAQCCLAFPENRNQFIFDSIHARSWDIAQGRFGARAIRTCLENSNTTRAQQKLVAVVLVLNAVSLSTNANGNILISWLLDSSNFPGRFRVIAPQLAGHLRHLCTHKLGSATILKIIDQREEPDARDLILNTLFFNPEHQVLDDILSDQVHGANVILNALTSSCVDNSEKARIARRIQSALVPLQLQGVQGYHGLYEAVDSTLALSYQNENLLDQDMTYSNFSPEGRAQNSSIYYNNQNNTNTSHSPVNTSQNNYSQNMSNNTNTTQSQINNSDVSPSIIEQTPVMNFQHGSNILLQNSGQAFINQKEGLLTNSQVSSVDQKVYY</sequence>
<dbReference type="SUPFAM" id="SSF48371">
    <property type="entry name" value="ARM repeat"/>
    <property type="match status" value="1"/>
</dbReference>
<feature type="compositionally biased region" description="Low complexity" evidence="4">
    <location>
        <begin position="362"/>
        <end position="381"/>
    </location>
</feature>
<feature type="compositionally biased region" description="Low complexity" evidence="4">
    <location>
        <begin position="125"/>
        <end position="144"/>
    </location>
</feature>
<name>A0A1R1XGA2_9FUNG</name>
<evidence type="ECO:0000256" key="2">
    <source>
        <dbReference type="PROSITE-ProRule" id="PRU00176"/>
    </source>
</evidence>
<evidence type="ECO:0000256" key="4">
    <source>
        <dbReference type="SAM" id="MobiDB-lite"/>
    </source>
</evidence>
<protein>
    <submittedName>
        <fullName evidence="7">Pumilio domain-containing protein</fullName>
    </submittedName>
</protein>
<feature type="repeat" description="Pumilio" evidence="3">
    <location>
        <begin position="1004"/>
        <end position="1040"/>
    </location>
</feature>
<dbReference type="EMBL" id="LSSM01004990">
    <property type="protein sequence ID" value="OMJ13665.1"/>
    <property type="molecule type" value="Genomic_DNA"/>
</dbReference>
<dbReference type="InterPro" id="IPR052645">
    <property type="entry name" value="Pumilio_domain_protein"/>
</dbReference>
<organism evidence="7 8">
    <name type="scientific">Smittium culicis</name>
    <dbReference type="NCBI Taxonomy" id="133412"/>
    <lineage>
        <taxon>Eukaryota</taxon>
        <taxon>Fungi</taxon>
        <taxon>Fungi incertae sedis</taxon>
        <taxon>Zoopagomycota</taxon>
        <taxon>Kickxellomycotina</taxon>
        <taxon>Harpellomycetes</taxon>
        <taxon>Harpellales</taxon>
        <taxon>Legeriomycetaceae</taxon>
        <taxon>Smittium</taxon>
    </lineage>
</organism>
<dbReference type="GO" id="GO:0000288">
    <property type="term" value="P:nuclear-transcribed mRNA catabolic process, deadenylation-dependent decay"/>
    <property type="evidence" value="ECO:0007669"/>
    <property type="project" value="TreeGrafter"/>
</dbReference>